<dbReference type="KEGG" id="ker:91099261"/>
<sequence>MFGLDLNKPSRFSTSSLLTARNISKTPTIDFVEDIAFNSFWEIEYQLNLFAKKEGYKYSVGRAGIPRGKKLNFRLSCYQSLPNKNQQACKHALSFKNVGGDLNDPAKGPFELVTDKIFKHNHPPIQRFLNSRVPTPHERKMEHDNRRVACVGEEEEGIEKEAGEDPDNEIGENLEEEEHPDPLDVLTDSSSSSFVYSEPESSVKEPKMRIMRSNADIVTSSIGQVRVNELMVEIEGLRGRYDQTEKEVQDDRRELDIVKAEREKVKGQIAEMKIKNDGLNAQLAELKRENEQLRDQVKSMEDQRDPYKLKYEDLRRITKERMRFMEEDEKRRAEAAEIERMQNEKKRKLDESFFGFLED</sequence>
<keyword evidence="4" id="KW-1185">Reference proteome</keyword>
<dbReference type="Proteomes" id="UP001358614">
    <property type="component" value="Chromosome 1"/>
</dbReference>
<gene>
    <name evidence="3" type="ORF">V865_000457</name>
</gene>
<proteinExistence type="predicted"/>
<evidence type="ECO:0000313" key="3">
    <source>
        <dbReference type="EMBL" id="WWD02418.1"/>
    </source>
</evidence>
<keyword evidence="1" id="KW-0175">Coiled coil</keyword>
<name>A0AAX4K997_9TREE</name>
<dbReference type="AlphaFoldDB" id="A0AAX4K997"/>
<feature type="compositionally biased region" description="Acidic residues" evidence="2">
    <location>
        <begin position="153"/>
        <end position="179"/>
    </location>
</feature>
<dbReference type="GeneID" id="91099261"/>
<feature type="compositionally biased region" description="Low complexity" evidence="2">
    <location>
        <begin position="189"/>
        <end position="200"/>
    </location>
</feature>
<feature type="region of interest" description="Disordered" evidence="2">
    <location>
        <begin position="153"/>
        <end position="200"/>
    </location>
</feature>
<dbReference type="EMBL" id="CP144089">
    <property type="protein sequence ID" value="WWD02418.1"/>
    <property type="molecule type" value="Genomic_DNA"/>
</dbReference>
<evidence type="ECO:0000313" key="4">
    <source>
        <dbReference type="Proteomes" id="UP001358614"/>
    </source>
</evidence>
<evidence type="ECO:0008006" key="5">
    <source>
        <dbReference type="Google" id="ProtNLM"/>
    </source>
</evidence>
<protein>
    <recommendedName>
        <fullName evidence="5">FAR1 domain-containing protein</fullName>
    </recommendedName>
</protein>
<reference evidence="3 4" key="1">
    <citation type="submission" date="2024-01" db="EMBL/GenBank/DDBJ databases">
        <title>Comparative genomics of Cryptococcus and Kwoniella reveals pathogenesis evolution and contrasting modes of karyotype evolution via chromosome fusion or intercentromeric recombination.</title>
        <authorList>
            <person name="Coelho M.A."/>
            <person name="David-Palma M."/>
            <person name="Shea T."/>
            <person name="Bowers K."/>
            <person name="McGinley-Smith S."/>
            <person name="Mohammad A.W."/>
            <person name="Gnirke A."/>
            <person name="Yurkov A.M."/>
            <person name="Nowrousian M."/>
            <person name="Sun S."/>
            <person name="Cuomo C.A."/>
            <person name="Heitman J."/>
        </authorList>
    </citation>
    <scope>NUCLEOTIDE SEQUENCE [LARGE SCALE GENOMIC DNA]</scope>
    <source>
        <strain evidence="3 4">PYCC6329</strain>
    </source>
</reference>
<organism evidence="3 4">
    <name type="scientific">Kwoniella europaea PYCC6329</name>
    <dbReference type="NCBI Taxonomy" id="1423913"/>
    <lineage>
        <taxon>Eukaryota</taxon>
        <taxon>Fungi</taxon>
        <taxon>Dikarya</taxon>
        <taxon>Basidiomycota</taxon>
        <taxon>Agaricomycotina</taxon>
        <taxon>Tremellomycetes</taxon>
        <taxon>Tremellales</taxon>
        <taxon>Cryptococcaceae</taxon>
        <taxon>Kwoniella</taxon>
    </lineage>
</organism>
<evidence type="ECO:0000256" key="1">
    <source>
        <dbReference type="SAM" id="Coils"/>
    </source>
</evidence>
<dbReference type="Gene3D" id="6.10.250.3110">
    <property type="match status" value="1"/>
</dbReference>
<feature type="coiled-coil region" evidence="1">
    <location>
        <begin position="227"/>
        <end position="351"/>
    </location>
</feature>
<accession>A0AAX4K997</accession>
<dbReference type="RefSeq" id="XP_066080385.1">
    <property type="nucleotide sequence ID" value="XM_066224288.1"/>
</dbReference>
<evidence type="ECO:0000256" key="2">
    <source>
        <dbReference type="SAM" id="MobiDB-lite"/>
    </source>
</evidence>